<reference evidence="3 4" key="1">
    <citation type="journal article" date="2016" name="Nat. Commun.">
        <title>Thousands of microbial genomes shed light on interconnected biogeochemical processes in an aquifer system.</title>
        <authorList>
            <person name="Anantharaman K."/>
            <person name="Brown C.T."/>
            <person name="Hug L.A."/>
            <person name="Sharon I."/>
            <person name="Castelle C.J."/>
            <person name="Probst A.J."/>
            <person name="Thomas B.C."/>
            <person name="Singh A."/>
            <person name="Wilkins M.J."/>
            <person name="Karaoz U."/>
            <person name="Brodie E.L."/>
            <person name="Williams K.H."/>
            <person name="Hubbard S.S."/>
            <person name="Banfield J.F."/>
        </authorList>
    </citation>
    <scope>NUCLEOTIDE SEQUENCE [LARGE SCALE GENOMIC DNA]</scope>
</reference>
<organism evidence="3 4">
    <name type="scientific">Candidatus Sungbacteria bacterium RIFCSPHIGHO2_01_FULL_47_32</name>
    <dbReference type="NCBI Taxonomy" id="1802264"/>
    <lineage>
        <taxon>Bacteria</taxon>
        <taxon>Candidatus Sungiibacteriota</taxon>
    </lineage>
</organism>
<dbReference type="InterPro" id="IPR000326">
    <property type="entry name" value="PAP2/HPO"/>
</dbReference>
<feature type="transmembrane region" description="Helical" evidence="1">
    <location>
        <begin position="12"/>
        <end position="32"/>
    </location>
</feature>
<keyword evidence="1" id="KW-0812">Transmembrane</keyword>
<feature type="transmembrane region" description="Helical" evidence="1">
    <location>
        <begin position="137"/>
        <end position="154"/>
    </location>
</feature>
<dbReference type="SMART" id="SM00014">
    <property type="entry name" value="acidPPc"/>
    <property type="match status" value="1"/>
</dbReference>
<feature type="transmembrane region" description="Helical" evidence="1">
    <location>
        <begin position="161"/>
        <end position="185"/>
    </location>
</feature>
<dbReference type="Gene3D" id="1.20.144.10">
    <property type="entry name" value="Phosphatidic acid phosphatase type 2/haloperoxidase"/>
    <property type="match status" value="2"/>
</dbReference>
<comment type="caution">
    <text evidence="3">The sequence shown here is derived from an EMBL/GenBank/DDBJ whole genome shotgun (WGS) entry which is preliminary data.</text>
</comment>
<feature type="transmembrane region" description="Helical" evidence="1">
    <location>
        <begin position="191"/>
        <end position="210"/>
    </location>
</feature>
<dbReference type="Pfam" id="PF01569">
    <property type="entry name" value="PAP2"/>
    <property type="match status" value="1"/>
</dbReference>
<keyword evidence="1" id="KW-0472">Membrane</keyword>
<dbReference type="EMBL" id="MHQC01000030">
    <property type="protein sequence ID" value="OGZ94730.1"/>
    <property type="molecule type" value="Genomic_DNA"/>
</dbReference>
<dbReference type="PANTHER" id="PTHR14969">
    <property type="entry name" value="SPHINGOSINE-1-PHOSPHATE PHOSPHOHYDROLASE"/>
    <property type="match status" value="1"/>
</dbReference>
<evidence type="ECO:0000259" key="2">
    <source>
        <dbReference type="SMART" id="SM00014"/>
    </source>
</evidence>
<proteinExistence type="predicted"/>
<evidence type="ECO:0000313" key="3">
    <source>
        <dbReference type="EMBL" id="OGZ94730.1"/>
    </source>
</evidence>
<evidence type="ECO:0000313" key="4">
    <source>
        <dbReference type="Proteomes" id="UP000177152"/>
    </source>
</evidence>
<dbReference type="InterPro" id="IPR036938">
    <property type="entry name" value="PAP2/HPO_sf"/>
</dbReference>
<protein>
    <recommendedName>
        <fullName evidence="2">Phosphatidic acid phosphatase type 2/haloperoxidase domain-containing protein</fullName>
    </recommendedName>
</protein>
<sequence length="222" mass="25141">MEEFFGNKEKKRYIFYFIASALLGAPTLRWIVHVFPLLSPDVAVSKDIQNSGTVFLPFMEFVSFFGTAVVATVSIVVSSIVFSFFAYRQEAFFMFFAFLADAFNSMLKVIVGRPRPTVGFVNIHDMGADPSFSSGHVVHYVVFFSFLFVTMFYARRFPAWLITFISAFSLLLVLAVSISRIYLGAHWMTDVIGGYLIGSAFLGVLLYFYMRDKTGIQTLTNR</sequence>
<dbReference type="Proteomes" id="UP000177152">
    <property type="component" value="Unassembled WGS sequence"/>
</dbReference>
<feature type="domain" description="Phosphatidic acid phosphatase type 2/haloperoxidase" evidence="2">
    <location>
        <begin position="90"/>
        <end position="206"/>
    </location>
</feature>
<dbReference type="AlphaFoldDB" id="A0A1G2K8C1"/>
<evidence type="ECO:0000256" key="1">
    <source>
        <dbReference type="SAM" id="Phobius"/>
    </source>
</evidence>
<accession>A0A1G2K8C1</accession>
<feature type="transmembrane region" description="Helical" evidence="1">
    <location>
        <begin position="61"/>
        <end position="85"/>
    </location>
</feature>
<name>A0A1G2K8C1_9BACT</name>
<feature type="transmembrane region" description="Helical" evidence="1">
    <location>
        <begin position="92"/>
        <end position="111"/>
    </location>
</feature>
<dbReference type="SUPFAM" id="SSF48317">
    <property type="entry name" value="Acid phosphatase/Vanadium-dependent haloperoxidase"/>
    <property type="match status" value="1"/>
</dbReference>
<dbReference type="PANTHER" id="PTHR14969:SF13">
    <property type="entry name" value="AT30094P"/>
    <property type="match status" value="1"/>
</dbReference>
<gene>
    <name evidence="3" type="ORF">A2633_03665</name>
</gene>
<keyword evidence="1" id="KW-1133">Transmembrane helix</keyword>